<feature type="region of interest" description="Disordered" evidence="1">
    <location>
        <begin position="181"/>
        <end position="265"/>
    </location>
</feature>
<proteinExistence type="predicted"/>
<accession>A0AA39CG51</accession>
<evidence type="ECO:0000313" key="3">
    <source>
        <dbReference type="Proteomes" id="UP001172673"/>
    </source>
</evidence>
<protein>
    <submittedName>
        <fullName evidence="2">Uncharacterized protein</fullName>
    </submittedName>
</protein>
<feature type="compositionally biased region" description="Acidic residues" evidence="1">
    <location>
        <begin position="399"/>
        <end position="432"/>
    </location>
</feature>
<keyword evidence="3" id="KW-1185">Reference proteome</keyword>
<feature type="compositionally biased region" description="Acidic residues" evidence="1">
    <location>
        <begin position="379"/>
        <end position="392"/>
    </location>
</feature>
<dbReference type="Proteomes" id="UP001172673">
    <property type="component" value="Unassembled WGS sequence"/>
</dbReference>
<evidence type="ECO:0000256" key="1">
    <source>
        <dbReference type="SAM" id="MobiDB-lite"/>
    </source>
</evidence>
<feature type="compositionally biased region" description="Basic and acidic residues" evidence="1">
    <location>
        <begin position="181"/>
        <end position="198"/>
    </location>
</feature>
<gene>
    <name evidence="2" type="ORF">H2200_008134</name>
</gene>
<organism evidence="2 3">
    <name type="scientific">Cladophialophora chaetospira</name>
    <dbReference type="NCBI Taxonomy" id="386627"/>
    <lineage>
        <taxon>Eukaryota</taxon>
        <taxon>Fungi</taxon>
        <taxon>Dikarya</taxon>
        <taxon>Ascomycota</taxon>
        <taxon>Pezizomycotina</taxon>
        <taxon>Eurotiomycetes</taxon>
        <taxon>Chaetothyriomycetidae</taxon>
        <taxon>Chaetothyriales</taxon>
        <taxon>Herpotrichiellaceae</taxon>
        <taxon>Cladophialophora</taxon>
    </lineage>
</organism>
<feature type="region of interest" description="Disordered" evidence="1">
    <location>
        <begin position="1"/>
        <end position="33"/>
    </location>
</feature>
<feature type="region of interest" description="Disordered" evidence="1">
    <location>
        <begin position="370"/>
        <end position="440"/>
    </location>
</feature>
<reference evidence="2" key="1">
    <citation type="submission" date="2022-10" db="EMBL/GenBank/DDBJ databases">
        <title>Culturing micro-colonial fungi from biological soil crusts in the Mojave desert and describing Neophaeococcomyces mojavensis, and introducing the new genera and species Taxawa tesnikishii.</title>
        <authorList>
            <person name="Kurbessoian T."/>
            <person name="Stajich J.E."/>
        </authorList>
    </citation>
    <scope>NUCLEOTIDE SEQUENCE</scope>
    <source>
        <strain evidence="2">TK_41</strain>
    </source>
</reference>
<name>A0AA39CG51_9EURO</name>
<evidence type="ECO:0000313" key="2">
    <source>
        <dbReference type="EMBL" id="KAJ9607062.1"/>
    </source>
</evidence>
<dbReference type="EMBL" id="JAPDRK010000012">
    <property type="protein sequence ID" value="KAJ9607062.1"/>
    <property type="molecule type" value="Genomic_DNA"/>
</dbReference>
<sequence>MSEDDPSGAPGAPGGDKDDQPCDSQAPPPSQTRSRSILERLVRVYLPDEKALDNEDFMKTAAFRDEATLVRLNIAPGPRTKENWNWIIKIVVYYFRTRLTDDDRAILNQFLLYMDLAYLDDSMDPEYLLFHLEDLRNEATEAPRPIEDPVAVDPSGAVAVDPGDPVVQLLLRVLEQSEKEKADLRRQLSEREGELTKERQRRAGSTAESADSNANTSVQSHKRKLGDTDLDAAEKSDPAGDPSPDADNKKPAKAKKHSVEHFGRKALLKQQENQKIKDEPGRQRWYCTGEEGKTCIVSAHRKDALSRHIPKVHREIYQKYKGGKFKGRVPESVLGRFSVDARLHKEDTNLNVARASKSADEYMRNYALQRSGQLPAGDDSQDYESDPDDQETQDGAGADAEEDNEENDGTGAEAEGDDRENDEAGHDEDENDSKEGNVDN</sequence>
<comment type="caution">
    <text evidence="2">The sequence shown here is derived from an EMBL/GenBank/DDBJ whole genome shotgun (WGS) entry which is preliminary data.</text>
</comment>
<dbReference type="AlphaFoldDB" id="A0AA39CG51"/>
<feature type="compositionally biased region" description="Polar residues" evidence="1">
    <location>
        <begin position="206"/>
        <end position="219"/>
    </location>
</feature>